<gene>
    <name evidence="2" type="ORF">CGOC_LOCUS7130</name>
</gene>
<name>A0A3P6UE54_CYLGO</name>
<dbReference type="Proteomes" id="UP000271889">
    <property type="component" value="Unassembled WGS sequence"/>
</dbReference>
<protein>
    <submittedName>
        <fullName evidence="2">Uncharacterized protein</fullName>
    </submittedName>
</protein>
<evidence type="ECO:0000256" key="1">
    <source>
        <dbReference type="SAM" id="MobiDB-lite"/>
    </source>
</evidence>
<reference evidence="2 3" key="1">
    <citation type="submission" date="2018-11" db="EMBL/GenBank/DDBJ databases">
        <authorList>
            <consortium name="Pathogen Informatics"/>
        </authorList>
    </citation>
    <scope>NUCLEOTIDE SEQUENCE [LARGE SCALE GENOMIC DNA]</scope>
</reference>
<feature type="region of interest" description="Disordered" evidence="1">
    <location>
        <begin position="1"/>
        <end position="40"/>
    </location>
</feature>
<dbReference type="AlphaFoldDB" id="A0A3P6UE54"/>
<keyword evidence="3" id="KW-1185">Reference proteome</keyword>
<evidence type="ECO:0000313" key="2">
    <source>
        <dbReference type="EMBL" id="VDK75411.1"/>
    </source>
</evidence>
<feature type="compositionally biased region" description="Polar residues" evidence="1">
    <location>
        <begin position="9"/>
        <end position="21"/>
    </location>
</feature>
<evidence type="ECO:0000313" key="3">
    <source>
        <dbReference type="Proteomes" id="UP000271889"/>
    </source>
</evidence>
<sequence>RFCPVAVKQSLQSFSASTPSSRLDENSTTRHGGNNLPPRIITNRIDLDRMEAQAKAAKRRAMVSGNLAEFLTY</sequence>
<feature type="non-terminal residue" evidence="2">
    <location>
        <position position="1"/>
    </location>
</feature>
<organism evidence="2 3">
    <name type="scientific">Cylicostephanus goldi</name>
    <name type="common">Nematode worm</name>
    <dbReference type="NCBI Taxonomy" id="71465"/>
    <lineage>
        <taxon>Eukaryota</taxon>
        <taxon>Metazoa</taxon>
        <taxon>Ecdysozoa</taxon>
        <taxon>Nematoda</taxon>
        <taxon>Chromadorea</taxon>
        <taxon>Rhabditida</taxon>
        <taxon>Rhabditina</taxon>
        <taxon>Rhabditomorpha</taxon>
        <taxon>Strongyloidea</taxon>
        <taxon>Strongylidae</taxon>
        <taxon>Cylicostephanus</taxon>
    </lineage>
</organism>
<dbReference type="EMBL" id="UYRV01024370">
    <property type="protein sequence ID" value="VDK75411.1"/>
    <property type="molecule type" value="Genomic_DNA"/>
</dbReference>
<accession>A0A3P6UE54</accession>
<proteinExistence type="predicted"/>